<dbReference type="InterPro" id="IPR004714">
    <property type="entry name" value="Cyt_oxidase_maturation_cbb3"/>
</dbReference>
<dbReference type="PANTHER" id="PTHR41532">
    <property type="entry name" value="FIXS PROTEIN"/>
    <property type="match status" value="1"/>
</dbReference>
<gene>
    <name evidence="3" type="ORF">HNP73_002180</name>
</gene>
<protein>
    <submittedName>
        <fullName evidence="3">Cbb3-type cytochrome oxidase maturation protein</fullName>
    </submittedName>
</protein>
<evidence type="ECO:0000313" key="3">
    <source>
        <dbReference type="EMBL" id="MBB5222244.1"/>
    </source>
</evidence>
<dbReference type="NCBIfam" id="TIGR00847">
    <property type="entry name" value="ccoS"/>
    <property type="match status" value="1"/>
</dbReference>
<dbReference type="Pfam" id="PF03597">
    <property type="entry name" value="FixS"/>
    <property type="match status" value="1"/>
</dbReference>
<accession>A0A840SMM6</accession>
<dbReference type="AlphaFoldDB" id="A0A840SMM6"/>
<keyword evidence="2" id="KW-0812">Transmembrane</keyword>
<dbReference type="Proteomes" id="UP000549457">
    <property type="component" value="Unassembled WGS sequence"/>
</dbReference>
<reference evidence="3 4" key="1">
    <citation type="submission" date="2020-08" db="EMBL/GenBank/DDBJ databases">
        <title>Genomic Encyclopedia of Type Strains, Phase IV (KMG-IV): sequencing the most valuable type-strain genomes for metagenomic binning, comparative biology and taxonomic classification.</title>
        <authorList>
            <person name="Goeker M."/>
        </authorList>
    </citation>
    <scope>NUCLEOTIDE SEQUENCE [LARGE SCALE GENOMIC DNA]</scope>
    <source>
        <strain evidence="3 4">DSM 101730</strain>
    </source>
</reference>
<feature type="transmembrane region" description="Helical" evidence="2">
    <location>
        <begin position="6"/>
        <end position="26"/>
    </location>
</feature>
<evidence type="ECO:0000313" key="4">
    <source>
        <dbReference type="Proteomes" id="UP000549457"/>
    </source>
</evidence>
<proteinExistence type="predicted"/>
<dbReference type="PANTHER" id="PTHR41532:SF1">
    <property type="entry name" value="FIXS PROTEIN"/>
    <property type="match status" value="1"/>
</dbReference>
<name>A0A840SMM6_9RHOB</name>
<dbReference type="EMBL" id="JACHFM010000002">
    <property type="protein sequence ID" value="MBB5222244.1"/>
    <property type="molecule type" value="Genomic_DNA"/>
</dbReference>
<evidence type="ECO:0000256" key="1">
    <source>
        <dbReference type="SAM" id="MobiDB-lite"/>
    </source>
</evidence>
<evidence type="ECO:0000256" key="2">
    <source>
        <dbReference type="SAM" id="Phobius"/>
    </source>
</evidence>
<sequence>MNVLVYLIPIALVLGGLGLVGFLWTLRTGHYEDLQGQATRILSDRYDDHPADDRPENTRAETGESRLTPPHAPPTTPA</sequence>
<feature type="compositionally biased region" description="Basic and acidic residues" evidence="1">
    <location>
        <begin position="42"/>
        <end position="64"/>
    </location>
</feature>
<comment type="caution">
    <text evidence="3">The sequence shown here is derived from an EMBL/GenBank/DDBJ whole genome shotgun (WGS) entry which is preliminary data.</text>
</comment>
<keyword evidence="4" id="KW-1185">Reference proteome</keyword>
<organism evidence="3 4">
    <name type="scientific">Amaricoccus macauensis</name>
    <dbReference type="NCBI Taxonomy" id="57001"/>
    <lineage>
        <taxon>Bacteria</taxon>
        <taxon>Pseudomonadati</taxon>
        <taxon>Pseudomonadota</taxon>
        <taxon>Alphaproteobacteria</taxon>
        <taxon>Rhodobacterales</taxon>
        <taxon>Paracoccaceae</taxon>
        <taxon>Amaricoccus</taxon>
    </lineage>
</organism>
<feature type="region of interest" description="Disordered" evidence="1">
    <location>
        <begin position="42"/>
        <end position="78"/>
    </location>
</feature>
<keyword evidence="2" id="KW-0472">Membrane</keyword>
<keyword evidence="2" id="KW-1133">Transmembrane helix</keyword>